<evidence type="ECO:0000313" key="5">
    <source>
        <dbReference type="EMBL" id="PLW53002.1"/>
    </source>
</evidence>
<feature type="region of interest" description="Disordered" evidence="3">
    <location>
        <begin position="1"/>
        <end position="30"/>
    </location>
</feature>
<evidence type="ECO:0000256" key="2">
    <source>
        <dbReference type="PROSITE-ProRule" id="PRU00047"/>
    </source>
</evidence>
<evidence type="ECO:0000256" key="3">
    <source>
        <dbReference type="SAM" id="MobiDB-lite"/>
    </source>
</evidence>
<keyword evidence="2" id="KW-0862">Zinc</keyword>
<dbReference type="GO" id="GO:0006397">
    <property type="term" value="P:mRNA processing"/>
    <property type="evidence" value="ECO:0007669"/>
    <property type="project" value="UniProtKB-KW"/>
</dbReference>
<dbReference type="PROSITE" id="PS50158">
    <property type="entry name" value="ZF_CCHC"/>
    <property type="match status" value="1"/>
</dbReference>
<dbReference type="Pfam" id="PF00098">
    <property type="entry name" value="zf-CCHC"/>
    <property type="match status" value="1"/>
</dbReference>
<feature type="compositionally biased region" description="Low complexity" evidence="3">
    <location>
        <begin position="424"/>
        <end position="436"/>
    </location>
</feature>
<organism evidence="5 6">
    <name type="scientific">Puccinia coronata f. sp. avenae</name>
    <dbReference type="NCBI Taxonomy" id="200324"/>
    <lineage>
        <taxon>Eukaryota</taxon>
        <taxon>Fungi</taxon>
        <taxon>Dikarya</taxon>
        <taxon>Basidiomycota</taxon>
        <taxon>Pucciniomycotina</taxon>
        <taxon>Pucciniomycetes</taxon>
        <taxon>Pucciniales</taxon>
        <taxon>Pucciniaceae</taxon>
        <taxon>Puccinia</taxon>
    </lineage>
</organism>
<comment type="caution">
    <text evidence="5">The sequence shown here is derived from an EMBL/GenBank/DDBJ whole genome shotgun (WGS) entry which is preliminary data.</text>
</comment>
<keyword evidence="1" id="KW-0507">mRNA processing</keyword>
<keyword evidence="2" id="KW-0863">Zinc-finger</keyword>
<evidence type="ECO:0000256" key="1">
    <source>
        <dbReference type="ARBA" id="ARBA00022664"/>
    </source>
</evidence>
<feature type="region of interest" description="Disordered" evidence="3">
    <location>
        <begin position="417"/>
        <end position="436"/>
    </location>
</feature>
<dbReference type="InterPro" id="IPR001878">
    <property type="entry name" value="Znf_CCHC"/>
</dbReference>
<gene>
    <name evidence="5" type="ORF">PCANC_07527</name>
</gene>
<dbReference type="OrthoDB" id="2495075at2759"/>
<dbReference type="Proteomes" id="UP000235388">
    <property type="component" value="Unassembled WGS sequence"/>
</dbReference>
<dbReference type="GO" id="GO:0008270">
    <property type="term" value="F:zinc ion binding"/>
    <property type="evidence" value="ECO:0007669"/>
    <property type="project" value="UniProtKB-KW"/>
</dbReference>
<evidence type="ECO:0000313" key="6">
    <source>
        <dbReference type="Proteomes" id="UP000235388"/>
    </source>
</evidence>
<keyword evidence="2" id="KW-0479">Metal-binding</keyword>
<proteinExistence type="predicted"/>
<dbReference type="InterPro" id="IPR036875">
    <property type="entry name" value="Znf_CCHC_sf"/>
</dbReference>
<feature type="region of interest" description="Disordered" evidence="3">
    <location>
        <begin position="359"/>
        <end position="385"/>
    </location>
</feature>
<dbReference type="EMBL" id="PGCJ01000070">
    <property type="protein sequence ID" value="PLW53002.1"/>
    <property type="molecule type" value="Genomic_DNA"/>
</dbReference>
<reference evidence="5 6" key="1">
    <citation type="submission" date="2017-11" db="EMBL/GenBank/DDBJ databases">
        <title>De novo assembly and phasing of dikaryotic genomes from two isolates of Puccinia coronata f. sp. avenae, the causal agent of oat crown rust.</title>
        <authorList>
            <person name="Miller M.E."/>
            <person name="Zhang Y."/>
            <person name="Omidvar V."/>
            <person name="Sperschneider J."/>
            <person name="Schwessinger B."/>
            <person name="Raley C."/>
            <person name="Palmer J.M."/>
            <person name="Garnica D."/>
            <person name="Upadhyaya N."/>
            <person name="Rathjen J."/>
            <person name="Taylor J.M."/>
            <person name="Park R.F."/>
            <person name="Dodds P.N."/>
            <person name="Hirsch C.D."/>
            <person name="Kianian S.F."/>
            <person name="Figueroa M."/>
        </authorList>
    </citation>
    <scope>NUCLEOTIDE SEQUENCE [LARGE SCALE GENOMIC DNA]</scope>
    <source>
        <strain evidence="5">12NC29</strain>
    </source>
</reference>
<evidence type="ECO:0000259" key="4">
    <source>
        <dbReference type="PROSITE" id="PS50158"/>
    </source>
</evidence>
<keyword evidence="6" id="KW-1185">Reference proteome</keyword>
<dbReference type="AlphaFoldDB" id="A0A2N5VSR3"/>
<accession>A0A2N5VSR3</accession>
<protein>
    <recommendedName>
        <fullName evidence="4">CCHC-type domain-containing protein</fullName>
    </recommendedName>
</protein>
<dbReference type="GO" id="GO:0003676">
    <property type="term" value="F:nucleic acid binding"/>
    <property type="evidence" value="ECO:0007669"/>
    <property type="project" value="InterPro"/>
</dbReference>
<name>A0A2N5VSR3_9BASI</name>
<dbReference type="SUPFAM" id="SSF57756">
    <property type="entry name" value="Retrovirus zinc finger-like domains"/>
    <property type="match status" value="1"/>
</dbReference>
<sequence>MGVKHSPKNTNVNLSCGGRTNRLAPNPPVNNSEYIPEELGAMSHEQRLWLAEHPKFWLPRSIFIEDSDNNFCDPLESPGGNSASASINANDADTTMTHSDTTAKFKGHATSNTLGLAGLGGLSVTDPSSGTHARCLMVTNDANTSCLNHLHSEATRQAALEGITSHGRYETNVGRVFKDWSFTNCLRYNGSVEIDVKRWLGTLAAVLDSCQAHPDVWHLVGFRLLEQKVFLDYEDAINSGARPSNWIAFCSWLLELNPLCVSKNSILDDYDKLYQQPNETAQSFFQRFREWQNKAKNYGFHYEASSGFVARLNRGLKEKVKSIVAVGNCRGTPLTFDQIMVNALEEDQTYRSCTANSIASGSRQNKRPADTPAALTSKCPGGSGSKDGTACAFYNCGKEGHLSSNCPEPKTAKQLKYKAKKKSGASGSAPTGSLNA</sequence>
<feature type="domain" description="CCHC-type" evidence="4">
    <location>
        <begin position="394"/>
        <end position="408"/>
    </location>
</feature>